<dbReference type="EC" id="5.4.2.10" evidence="6"/>
<dbReference type="InterPro" id="IPR006352">
    <property type="entry name" value="GlmM_bact"/>
</dbReference>
<dbReference type="RefSeq" id="WP_119329637.1">
    <property type="nucleotide sequence ID" value="NZ_JBHSJH010000002.1"/>
</dbReference>
<protein>
    <recommendedName>
        <fullName evidence="6">Phosphoglucosamine mutase</fullName>
        <ecNumber evidence="6">5.4.2.10</ecNumber>
    </recommendedName>
</protein>
<comment type="catalytic activity">
    <reaction evidence="6">
        <text>alpha-D-glucosamine 1-phosphate = D-glucosamine 6-phosphate</text>
        <dbReference type="Rhea" id="RHEA:23424"/>
        <dbReference type="ChEBI" id="CHEBI:58516"/>
        <dbReference type="ChEBI" id="CHEBI:58725"/>
        <dbReference type="EC" id="5.4.2.10"/>
    </reaction>
</comment>
<dbReference type="InterPro" id="IPR016055">
    <property type="entry name" value="A-D-PHexomutase_a/b/a-I/II/III"/>
</dbReference>
<feature type="domain" description="Alpha-D-phosphohexomutase alpha/beta/alpha" evidence="8">
    <location>
        <begin position="2"/>
        <end position="133"/>
    </location>
</feature>
<dbReference type="NCBIfam" id="TIGR01455">
    <property type="entry name" value="glmM"/>
    <property type="match status" value="1"/>
</dbReference>
<feature type="binding site" description="via phosphate group" evidence="6">
    <location>
        <position position="101"/>
    </location>
    <ligand>
        <name>Mg(2+)</name>
        <dbReference type="ChEBI" id="CHEBI:18420"/>
    </ligand>
</feature>
<evidence type="ECO:0000313" key="12">
    <source>
        <dbReference type="Proteomes" id="UP001595926"/>
    </source>
</evidence>
<dbReference type="CDD" id="cd05802">
    <property type="entry name" value="GlmM"/>
    <property type="match status" value="1"/>
</dbReference>
<feature type="binding site" evidence="6">
    <location>
        <position position="239"/>
    </location>
    <ligand>
        <name>Mg(2+)</name>
        <dbReference type="ChEBI" id="CHEBI:18420"/>
    </ligand>
</feature>
<keyword evidence="12" id="KW-1185">Reference proteome</keyword>
<feature type="active site" description="Phosphoserine intermediate" evidence="6">
    <location>
        <position position="101"/>
    </location>
</feature>
<dbReference type="HAMAP" id="MF_01554_B">
    <property type="entry name" value="GlmM_B"/>
    <property type="match status" value="1"/>
</dbReference>
<evidence type="ECO:0000259" key="9">
    <source>
        <dbReference type="Pfam" id="PF02879"/>
    </source>
</evidence>
<proteinExistence type="inferred from homology"/>
<dbReference type="PANTHER" id="PTHR42946">
    <property type="entry name" value="PHOSPHOHEXOSE MUTASE"/>
    <property type="match status" value="1"/>
</dbReference>
<feature type="modified residue" description="Phosphoserine" evidence="6">
    <location>
        <position position="101"/>
    </location>
</feature>
<sequence>MRKYFGTDGIRGLVGKFPITAEFAQKLGNAVGQIIDEYKERNLVIIGQDTRGSSDFIKYALVSGLTAAGVDVIDLGVVPTPIVAFMAVEKQAGAGFVVTASHNKFTDNGIKLFSSKGFKLRDEIELEVESKIDGPFFYNKDCKFGTYTKLENPLDDYVKDCKAKFSHFIKYNGKVVVDCANGAGSNNLEKLLAEFNINTITIASKPNGLNINEKCGATYIKNISEAVLKNKADLGIALDGDGDRIIIVDEKGQEIDGDAILYILSNYTKVSGNTAGVVGTAMTNMSYENEYKKQNIPFIRAKVGDRYVIEELVKNNYKLGGESSGHIINLNYGTTGDGLLTALQLLAILSLENKAVSELYSGVELMQQTMINVPLKSKVGADELSTLIEDVSTVEKRLGDNGRVLLRPSGTEPVLRVMVEATDKETATKEAEFLVEKVKSKLAV</sequence>
<dbReference type="InterPro" id="IPR036900">
    <property type="entry name" value="A-D-PHexomutase_C_sf"/>
</dbReference>
<evidence type="ECO:0000256" key="4">
    <source>
        <dbReference type="ARBA" id="ARBA00022842"/>
    </source>
</evidence>
<dbReference type="InterPro" id="IPR005841">
    <property type="entry name" value="Alpha-D-phosphohexomutase_SF"/>
</dbReference>
<keyword evidence="4 6" id="KW-0460">Magnesium</keyword>
<evidence type="ECO:0000259" key="7">
    <source>
        <dbReference type="Pfam" id="PF00408"/>
    </source>
</evidence>
<comment type="similarity">
    <text evidence="1 6">Belongs to the phosphohexose mutase family.</text>
</comment>
<dbReference type="GO" id="GO:0008966">
    <property type="term" value="F:phosphoglucosamine mutase activity"/>
    <property type="evidence" value="ECO:0007669"/>
    <property type="project" value="UniProtKB-EC"/>
</dbReference>
<keyword evidence="2 6" id="KW-0597">Phosphoprotein</keyword>
<dbReference type="PRINTS" id="PR00509">
    <property type="entry name" value="PGMPMM"/>
</dbReference>
<dbReference type="InterPro" id="IPR005843">
    <property type="entry name" value="A-D-PHexomutase_C"/>
</dbReference>
<feature type="domain" description="Alpha-D-phosphohexomutase alpha/beta/alpha" evidence="10">
    <location>
        <begin position="256"/>
        <end position="361"/>
    </location>
</feature>
<organism evidence="11 12">
    <name type="scientific">Pseudofrancisella aestuarii</name>
    <dbReference type="NCBI Taxonomy" id="2670347"/>
    <lineage>
        <taxon>Bacteria</taxon>
        <taxon>Pseudomonadati</taxon>
        <taxon>Pseudomonadota</taxon>
        <taxon>Gammaproteobacteria</taxon>
        <taxon>Thiotrichales</taxon>
        <taxon>Francisellaceae</taxon>
        <taxon>Pseudofrancisella</taxon>
    </lineage>
</organism>
<feature type="domain" description="Alpha-D-phosphohexomutase alpha/beta/alpha" evidence="9">
    <location>
        <begin position="155"/>
        <end position="252"/>
    </location>
</feature>
<evidence type="ECO:0000256" key="3">
    <source>
        <dbReference type="ARBA" id="ARBA00022723"/>
    </source>
</evidence>
<keyword evidence="5 6" id="KW-0413">Isomerase</keyword>
<dbReference type="InterPro" id="IPR050060">
    <property type="entry name" value="Phosphoglucosamine_mutase"/>
</dbReference>
<dbReference type="EMBL" id="JBHSJH010000002">
    <property type="protein sequence ID" value="MFC4892215.1"/>
    <property type="molecule type" value="Genomic_DNA"/>
</dbReference>
<dbReference type="Pfam" id="PF00408">
    <property type="entry name" value="PGM_PMM_IV"/>
    <property type="match status" value="1"/>
</dbReference>
<comment type="function">
    <text evidence="6">Catalyzes the conversion of glucosamine-6-phosphate to glucosamine-1-phosphate.</text>
</comment>
<comment type="cofactor">
    <cofactor evidence="6">
        <name>Mg(2+)</name>
        <dbReference type="ChEBI" id="CHEBI:18420"/>
    </cofactor>
    <text evidence="6">Binds 1 Mg(2+) ion per subunit.</text>
</comment>
<evidence type="ECO:0000313" key="11">
    <source>
        <dbReference type="EMBL" id="MFC4892215.1"/>
    </source>
</evidence>
<dbReference type="InterPro" id="IPR005844">
    <property type="entry name" value="A-D-PHexomutase_a/b/a-I"/>
</dbReference>
<feature type="binding site" evidence="6">
    <location>
        <position position="241"/>
    </location>
    <ligand>
        <name>Mg(2+)</name>
        <dbReference type="ChEBI" id="CHEBI:18420"/>
    </ligand>
</feature>
<dbReference type="InterPro" id="IPR005846">
    <property type="entry name" value="A-D-PHexomutase_a/b/a-III"/>
</dbReference>
<accession>A0ABV9TAR3</accession>
<dbReference type="Pfam" id="PF02879">
    <property type="entry name" value="PGM_PMM_II"/>
    <property type="match status" value="1"/>
</dbReference>
<name>A0ABV9TAR3_9GAMM</name>
<dbReference type="Gene3D" id="3.30.310.50">
    <property type="entry name" value="Alpha-D-phosphohexomutase, C-terminal domain"/>
    <property type="match status" value="1"/>
</dbReference>
<evidence type="ECO:0000259" key="8">
    <source>
        <dbReference type="Pfam" id="PF02878"/>
    </source>
</evidence>
<keyword evidence="3 6" id="KW-0479">Metal-binding</keyword>
<evidence type="ECO:0000259" key="10">
    <source>
        <dbReference type="Pfam" id="PF02880"/>
    </source>
</evidence>
<dbReference type="NCBIfam" id="NF008139">
    <property type="entry name" value="PRK10887.1"/>
    <property type="match status" value="1"/>
</dbReference>
<dbReference type="PANTHER" id="PTHR42946:SF1">
    <property type="entry name" value="PHOSPHOGLUCOMUTASE (ALPHA-D-GLUCOSE-1,6-BISPHOSPHATE-DEPENDENT)"/>
    <property type="match status" value="1"/>
</dbReference>
<dbReference type="Proteomes" id="UP001595926">
    <property type="component" value="Unassembled WGS sequence"/>
</dbReference>
<feature type="binding site" evidence="6">
    <location>
        <position position="243"/>
    </location>
    <ligand>
        <name>Mg(2+)</name>
        <dbReference type="ChEBI" id="CHEBI:18420"/>
    </ligand>
</feature>
<feature type="domain" description="Alpha-D-phosphohexomutase C-terminal" evidence="7">
    <location>
        <begin position="370"/>
        <end position="436"/>
    </location>
</feature>
<reference evidence="12" key="1">
    <citation type="journal article" date="2019" name="Int. J. Syst. Evol. Microbiol.">
        <title>The Global Catalogue of Microorganisms (GCM) 10K type strain sequencing project: providing services to taxonomists for standard genome sequencing and annotation.</title>
        <authorList>
            <consortium name="The Broad Institute Genomics Platform"/>
            <consortium name="The Broad Institute Genome Sequencing Center for Infectious Disease"/>
            <person name="Wu L."/>
            <person name="Ma J."/>
        </authorList>
    </citation>
    <scope>NUCLEOTIDE SEQUENCE [LARGE SCALE GENOMIC DNA]</scope>
    <source>
        <strain evidence="12">CGMCC 1.13718</strain>
    </source>
</reference>
<dbReference type="InterPro" id="IPR005845">
    <property type="entry name" value="A-D-PHexomutase_a/b/a-II"/>
</dbReference>
<dbReference type="Pfam" id="PF02878">
    <property type="entry name" value="PGM_PMM_I"/>
    <property type="match status" value="1"/>
</dbReference>
<comment type="caution">
    <text evidence="11">The sequence shown here is derived from an EMBL/GenBank/DDBJ whole genome shotgun (WGS) entry which is preliminary data.</text>
</comment>
<gene>
    <name evidence="6 11" type="primary">glmM</name>
    <name evidence="11" type="ORF">ACFPDQ_04040</name>
</gene>
<dbReference type="Pfam" id="PF02880">
    <property type="entry name" value="PGM_PMM_III"/>
    <property type="match status" value="1"/>
</dbReference>
<evidence type="ECO:0000256" key="1">
    <source>
        <dbReference type="ARBA" id="ARBA00010231"/>
    </source>
</evidence>
<comment type="PTM">
    <text evidence="6">Activated by phosphorylation.</text>
</comment>
<dbReference type="SUPFAM" id="SSF53738">
    <property type="entry name" value="Phosphoglucomutase, first 3 domains"/>
    <property type="match status" value="3"/>
</dbReference>
<evidence type="ECO:0000256" key="6">
    <source>
        <dbReference type="HAMAP-Rule" id="MF_01554"/>
    </source>
</evidence>
<evidence type="ECO:0000256" key="2">
    <source>
        <dbReference type="ARBA" id="ARBA00022553"/>
    </source>
</evidence>
<dbReference type="SUPFAM" id="SSF55957">
    <property type="entry name" value="Phosphoglucomutase, C-terminal domain"/>
    <property type="match status" value="1"/>
</dbReference>
<dbReference type="Gene3D" id="3.40.120.10">
    <property type="entry name" value="Alpha-D-Glucose-1,6-Bisphosphate, subunit A, domain 3"/>
    <property type="match status" value="3"/>
</dbReference>
<evidence type="ECO:0000256" key="5">
    <source>
        <dbReference type="ARBA" id="ARBA00023235"/>
    </source>
</evidence>